<protein>
    <submittedName>
        <fullName evidence="2">Uncharacterized protein</fullName>
    </submittedName>
</protein>
<dbReference type="OrthoDB" id="4462017at2759"/>
<dbReference type="VEuPathDB" id="FungiDB:ASPTUDRAFT_33526"/>
<keyword evidence="3" id="KW-1185">Reference proteome</keyword>
<reference evidence="3" key="1">
    <citation type="journal article" date="2017" name="Genome Biol.">
        <title>Comparative genomics reveals high biological diversity and specific adaptations in the industrially and medically important fungal genus Aspergillus.</title>
        <authorList>
            <person name="de Vries R.P."/>
            <person name="Riley R."/>
            <person name="Wiebenga A."/>
            <person name="Aguilar-Osorio G."/>
            <person name="Amillis S."/>
            <person name="Uchima C.A."/>
            <person name="Anderluh G."/>
            <person name="Asadollahi M."/>
            <person name="Askin M."/>
            <person name="Barry K."/>
            <person name="Battaglia E."/>
            <person name="Bayram O."/>
            <person name="Benocci T."/>
            <person name="Braus-Stromeyer S.A."/>
            <person name="Caldana C."/>
            <person name="Canovas D."/>
            <person name="Cerqueira G.C."/>
            <person name="Chen F."/>
            <person name="Chen W."/>
            <person name="Choi C."/>
            <person name="Clum A."/>
            <person name="Dos Santos R.A."/>
            <person name="Damasio A.R."/>
            <person name="Diallinas G."/>
            <person name="Emri T."/>
            <person name="Fekete E."/>
            <person name="Flipphi M."/>
            <person name="Freyberg S."/>
            <person name="Gallo A."/>
            <person name="Gournas C."/>
            <person name="Habgood R."/>
            <person name="Hainaut M."/>
            <person name="Harispe M.L."/>
            <person name="Henrissat B."/>
            <person name="Hilden K.S."/>
            <person name="Hope R."/>
            <person name="Hossain A."/>
            <person name="Karabika E."/>
            <person name="Karaffa L."/>
            <person name="Karanyi Z."/>
            <person name="Krasevec N."/>
            <person name="Kuo A."/>
            <person name="Kusch H."/>
            <person name="LaButti K."/>
            <person name="Lagendijk E.L."/>
            <person name="Lapidus A."/>
            <person name="Levasseur A."/>
            <person name="Lindquist E."/>
            <person name="Lipzen A."/>
            <person name="Logrieco A.F."/>
            <person name="MacCabe A."/>
            <person name="Maekelae M.R."/>
            <person name="Malavazi I."/>
            <person name="Melin P."/>
            <person name="Meyer V."/>
            <person name="Mielnichuk N."/>
            <person name="Miskei M."/>
            <person name="Molnar A.P."/>
            <person name="Mule G."/>
            <person name="Ngan C.Y."/>
            <person name="Orejas M."/>
            <person name="Orosz E."/>
            <person name="Ouedraogo J.P."/>
            <person name="Overkamp K.M."/>
            <person name="Park H.-S."/>
            <person name="Perrone G."/>
            <person name="Piumi F."/>
            <person name="Punt P.J."/>
            <person name="Ram A.F."/>
            <person name="Ramon A."/>
            <person name="Rauscher S."/>
            <person name="Record E."/>
            <person name="Riano-Pachon D.M."/>
            <person name="Robert V."/>
            <person name="Roehrig J."/>
            <person name="Ruller R."/>
            <person name="Salamov A."/>
            <person name="Salih N.S."/>
            <person name="Samson R.A."/>
            <person name="Sandor E."/>
            <person name="Sanguinetti M."/>
            <person name="Schuetze T."/>
            <person name="Sepcic K."/>
            <person name="Shelest E."/>
            <person name="Sherlock G."/>
            <person name="Sophianopoulou V."/>
            <person name="Squina F.M."/>
            <person name="Sun H."/>
            <person name="Susca A."/>
            <person name="Todd R.B."/>
            <person name="Tsang A."/>
            <person name="Unkles S.E."/>
            <person name="van de Wiele N."/>
            <person name="van Rossen-Uffink D."/>
            <person name="Oliveira J.V."/>
            <person name="Vesth T.C."/>
            <person name="Visser J."/>
            <person name="Yu J.-H."/>
            <person name="Zhou M."/>
            <person name="Andersen M.R."/>
            <person name="Archer D.B."/>
            <person name="Baker S.E."/>
            <person name="Benoit I."/>
            <person name="Brakhage A.A."/>
            <person name="Braus G.H."/>
            <person name="Fischer R."/>
            <person name="Frisvad J.C."/>
            <person name="Goldman G.H."/>
            <person name="Houbraken J."/>
            <person name="Oakley B."/>
            <person name="Pocsi I."/>
            <person name="Scazzocchio C."/>
            <person name="Seiboth B."/>
            <person name="vanKuyk P.A."/>
            <person name="Wortman J."/>
            <person name="Dyer P.S."/>
            <person name="Grigoriev I.V."/>
        </authorList>
    </citation>
    <scope>NUCLEOTIDE SEQUENCE [LARGE SCALE GENOMIC DNA]</scope>
    <source>
        <strain evidence="3">CBS 134.48</strain>
    </source>
</reference>
<sequence>MKLSKSIPDSMRHTLVKASSSIFEPIEAFLERSGKTQKAQRLRKLQHQCIGLSEDQWQYIDDYFENEEFLYLILQARDQELQTWKKMKSEEPPSDDPNEMNNYKEKLRESERKLEEYNNDVRSTEGVKKLLKWKMGHTPLYRAMDSQRRDANWYLRDTWLREKCVREGGCCGRSCGCCEKPRCTRSYREALGHCTPMCECCDGYRGKRIRVVASDFVALGQVDLISREGKRYMHSKISYSGRVKFNPRKEKTDEISARLMNAYVWGLDGRRG</sequence>
<proteinExistence type="predicted"/>
<dbReference type="STRING" id="767770.A0A1L9MUT9"/>
<evidence type="ECO:0000313" key="2">
    <source>
        <dbReference type="EMBL" id="OJI80645.1"/>
    </source>
</evidence>
<keyword evidence="1" id="KW-0175">Coiled coil</keyword>
<dbReference type="AlphaFoldDB" id="A0A1L9MUT9"/>
<name>A0A1L9MUT9_ASPTC</name>
<organism evidence="2 3">
    <name type="scientific">Aspergillus tubingensis (strain CBS 134.48)</name>
    <dbReference type="NCBI Taxonomy" id="767770"/>
    <lineage>
        <taxon>Eukaryota</taxon>
        <taxon>Fungi</taxon>
        <taxon>Dikarya</taxon>
        <taxon>Ascomycota</taxon>
        <taxon>Pezizomycotina</taxon>
        <taxon>Eurotiomycetes</taxon>
        <taxon>Eurotiomycetidae</taxon>
        <taxon>Eurotiales</taxon>
        <taxon>Aspergillaceae</taxon>
        <taxon>Aspergillus</taxon>
        <taxon>Aspergillus subgen. Circumdati</taxon>
    </lineage>
</organism>
<evidence type="ECO:0000313" key="3">
    <source>
        <dbReference type="Proteomes" id="UP000184304"/>
    </source>
</evidence>
<dbReference type="Proteomes" id="UP000184304">
    <property type="component" value="Unassembled WGS sequence"/>
</dbReference>
<dbReference type="OMA" id="MNAYVWG"/>
<dbReference type="EMBL" id="KV878207">
    <property type="protein sequence ID" value="OJI80645.1"/>
    <property type="molecule type" value="Genomic_DNA"/>
</dbReference>
<evidence type="ECO:0000256" key="1">
    <source>
        <dbReference type="SAM" id="Coils"/>
    </source>
</evidence>
<feature type="coiled-coil region" evidence="1">
    <location>
        <begin position="100"/>
        <end position="127"/>
    </location>
</feature>
<accession>A0A1L9MUT9</accession>
<gene>
    <name evidence="2" type="ORF">ASPTUDRAFT_33526</name>
</gene>